<feature type="transmembrane region" description="Helical" evidence="1">
    <location>
        <begin position="46"/>
        <end position="65"/>
    </location>
</feature>
<dbReference type="RefSeq" id="WP_338176043.1">
    <property type="nucleotide sequence ID" value="NZ_JAEKNQ010000005.1"/>
</dbReference>
<proteinExistence type="predicted"/>
<protein>
    <submittedName>
        <fullName evidence="2">Tetratricopeptide repeat protein</fullName>
    </submittedName>
</protein>
<feature type="transmembrane region" description="Helical" evidence="1">
    <location>
        <begin position="72"/>
        <end position="95"/>
    </location>
</feature>
<keyword evidence="1" id="KW-0812">Transmembrane</keyword>
<dbReference type="Gene3D" id="1.25.40.10">
    <property type="entry name" value="Tetratricopeptide repeat domain"/>
    <property type="match status" value="1"/>
</dbReference>
<evidence type="ECO:0000313" key="2">
    <source>
        <dbReference type="EMBL" id="MBJ7601687.1"/>
    </source>
</evidence>
<keyword evidence="1" id="KW-0472">Membrane</keyword>
<feature type="transmembrane region" description="Helical" evidence="1">
    <location>
        <begin position="101"/>
        <end position="127"/>
    </location>
</feature>
<comment type="caution">
    <text evidence="2">The sequence shown here is derived from an EMBL/GenBank/DDBJ whole genome shotgun (WGS) entry which is preliminary data.</text>
</comment>
<dbReference type="AlphaFoldDB" id="A0A934NG54"/>
<evidence type="ECO:0000256" key="1">
    <source>
        <dbReference type="SAM" id="Phobius"/>
    </source>
</evidence>
<sequence length="420" mass="44933">MLVNEAGALYPFGRQRHMSGEGLEEKSRMAEPKARDIFGLPNDLRGWVLAAGSVGAVLVGIGLLLTGDPFGLPYLATGVAAYLFLHARVFSLILWSGVALGALAGAILGGSVTVLLVVLAGAGLALVAASPGADRRAVISDGTAPTDADEARALLKQRTQLPTAAAIGPNEAAGRGTVIRSIGRLQVLHDGEDVSAELLQRPTLAFLWSFLLARSVLSDRPLLRNSLADEFSPGLPTQSQTKRLRDQIYNLQHDVAPVIGEMVQADRNHVRFCLNGADFDVFHLRALSQSLHPDPELLDQQATEGAEAFLLKLPAGEFLAGFEELENAVTEGRGAASDMVRDARLQVAGWRGALACAVADHRLARRQPELALRVLEPALAEAPKREAIARRLIDAYLQSGQTARAEELRRQIGSKGEVRE</sequence>
<evidence type="ECO:0000313" key="3">
    <source>
        <dbReference type="Proteomes" id="UP000620075"/>
    </source>
</evidence>
<keyword evidence="1" id="KW-1133">Transmembrane helix</keyword>
<dbReference type="Proteomes" id="UP000620075">
    <property type="component" value="Unassembled WGS sequence"/>
</dbReference>
<reference evidence="2 3" key="1">
    <citation type="submission" date="2020-10" db="EMBL/GenBank/DDBJ databases">
        <title>Ca. Dormibacterota MAGs.</title>
        <authorList>
            <person name="Montgomery K."/>
        </authorList>
    </citation>
    <scope>NUCLEOTIDE SEQUENCE [LARGE SCALE GENOMIC DNA]</scope>
    <source>
        <strain evidence="2">SC8811_S16_3</strain>
    </source>
</reference>
<dbReference type="EMBL" id="JAEKNQ010000005">
    <property type="protein sequence ID" value="MBJ7601687.1"/>
    <property type="molecule type" value="Genomic_DNA"/>
</dbReference>
<gene>
    <name evidence="2" type="ORF">JF888_00575</name>
</gene>
<name>A0A934NG54_9BACT</name>
<accession>A0A934NG54</accession>
<dbReference type="InterPro" id="IPR011990">
    <property type="entry name" value="TPR-like_helical_dom_sf"/>
</dbReference>
<organism evidence="2 3">
    <name type="scientific">Candidatus Dormiibacter inghamiae</name>
    <dbReference type="NCBI Taxonomy" id="3127013"/>
    <lineage>
        <taxon>Bacteria</taxon>
        <taxon>Bacillati</taxon>
        <taxon>Candidatus Dormiibacterota</taxon>
        <taxon>Candidatus Dormibacteria</taxon>
        <taxon>Candidatus Dormibacterales</taxon>
        <taxon>Candidatus Dormibacteraceae</taxon>
        <taxon>Candidatus Dormiibacter</taxon>
    </lineage>
</organism>
<dbReference type="Pfam" id="PF14559">
    <property type="entry name" value="TPR_19"/>
    <property type="match status" value="1"/>
</dbReference>